<dbReference type="Proteomes" id="UP000636110">
    <property type="component" value="Unassembled WGS sequence"/>
</dbReference>
<keyword evidence="3" id="KW-1185">Reference proteome</keyword>
<protein>
    <recommendedName>
        <fullName evidence="4">Lipoprotein</fullName>
    </recommendedName>
</protein>
<sequence>MKKHYTYLLLFLCVLAACKGNKTTASAEDLKSNLKGQTVLKAFSDTLLLDTFKVVLKGEKPANMTMNFRITAHDGSIIYQKDFKATDLLKNYASTLDLKKEAQQLEFMQQELKLFLDDENFLEPAVTENENPDQHTPDKDFYNELKRTGLNGFKYRLSNETEVYIAWSAQKKQVLPYYSCCK</sequence>
<evidence type="ECO:0008006" key="4">
    <source>
        <dbReference type="Google" id="ProtNLM"/>
    </source>
</evidence>
<name>A0ABR6EU25_9SPHI</name>
<organism evidence="2 3">
    <name type="scientific">Pedobacter gandavensis</name>
    <dbReference type="NCBI Taxonomy" id="2679963"/>
    <lineage>
        <taxon>Bacteria</taxon>
        <taxon>Pseudomonadati</taxon>
        <taxon>Bacteroidota</taxon>
        <taxon>Sphingobacteriia</taxon>
        <taxon>Sphingobacteriales</taxon>
        <taxon>Sphingobacteriaceae</taxon>
        <taxon>Pedobacter</taxon>
    </lineage>
</organism>
<comment type="caution">
    <text evidence="2">The sequence shown here is derived from an EMBL/GenBank/DDBJ whole genome shotgun (WGS) entry which is preliminary data.</text>
</comment>
<reference evidence="2 3" key="1">
    <citation type="submission" date="2019-11" db="EMBL/GenBank/DDBJ databases">
        <title>Description of Pedobacter sp. LMG 31462T.</title>
        <authorList>
            <person name="Carlier A."/>
            <person name="Qi S."/>
            <person name="Vandamme P."/>
        </authorList>
    </citation>
    <scope>NUCLEOTIDE SEQUENCE [LARGE SCALE GENOMIC DNA]</scope>
    <source>
        <strain evidence="2 3">LMG 31462</strain>
    </source>
</reference>
<evidence type="ECO:0000256" key="1">
    <source>
        <dbReference type="SAM" id="SignalP"/>
    </source>
</evidence>
<evidence type="ECO:0000313" key="3">
    <source>
        <dbReference type="Proteomes" id="UP000636110"/>
    </source>
</evidence>
<evidence type="ECO:0000313" key="2">
    <source>
        <dbReference type="EMBL" id="MBB2148764.1"/>
    </source>
</evidence>
<dbReference type="RefSeq" id="WP_182955061.1">
    <property type="nucleotide sequence ID" value="NZ_WNXC01000001.1"/>
</dbReference>
<gene>
    <name evidence="2" type="ORF">GM920_07550</name>
</gene>
<dbReference type="EMBL" id="WNXC01000001">
    <property type="protein sequence ID" value="MBB2148764.1"/>
    <property type="molecule type" value="Genomic_DNA"/>
</dbReference>
<proteinExistence type="predicted"/>
<keyword evidence="1" id="KW-0732">Signal</keyword>
<dbReference type="PROSITE" id="PS51257">
    <property type="entry name" value="PROKAR_LIPOPROTEIN"/>
    <property type="match status" value="1"/>
</dbReference>
<accession>A0ABR6EU25</accession>
<feature type="chain" id="PRO_5047484116" description="Lipoprotein" evidence="1">
    <location>
        <begin position="28"/>
        <end position="182"/>
    </location>
</feature>
<feature type="signal peptide" evidence="1">
    <location>
        <begin position="1"/>
        <end position="27"/>
    </location>
</feature>